<reference evidence="7 8" key="1">
    <citation type="submission" date="2019-07" db="EMBL/GenBank/DDBJ databases">
        <title>Genome sequence of 2 isolates from Red Sea Mangroves.</title>
        <authorList>
            <person name="Sefrji F."/>
            <person name="Michoud G."/>
            <person name="Merlino G."/>
            <person name="Daffonchio D."/>
        </authorList>
    </citation>
    <scope>NUCLEOTIDE SEQUENCE [LARGE SCALE GENOMIC DNA]</scope>
    <source>
        <strain evidence="7 8">R1DC41</strain>
    </source>
</reference>
<evidence type="ECO:0000259" key="6">
    <source>
        <dbReference type="Pfam" id="PF07992"/>
    </source>
</evidence>
<dbReference type="GO" id="GO:0003955">
    <property type="term" value="F:NAD(P)H dehydrogenase (quinone) activity"/>
    <property type="evidence" value="ECO:0007669"/>
    <property type="project" value="TreeGrafter"/>
</dbReference>
<name>A0A7S8HGB8_9BACI</name>
<dbReference type="EMBL" id="CP049742">
    <property type="protein sequence ID" value="QPC47376.1"/>
    <property type="molecule type" value="Genomic_DNA"/>
</dbReference>
<evidence type="ECO:0000313" key="8">
    <source>
        <dbReference type="Proteomes" id="UP000593626"/>
    </source>
</evidence>
<dbReference type="Pfam" id="PF07992">
    <property type="entry name" value="Pyr_redox_2"/>
    <property type="match status" value="1"/>
</dbReference>
<evidence type="ECO:0000256" key="5">
    <source>
        <dbReference type="ARBA" id="ARBA00023002"/>
    </source>
</evidence>
<gene>
    <name evidence="7" type="ORF">G8O30_10660</name>
</gene>
<dbReference type="PRINTS" id="PR00368">
    <property type="entry name" value="FADPNR"/>
</dbReference>
<protein>
    <submittedName>
        <fullName evidence="7">NAD(P)/FAD-dependent oxidoreductase</fullName>
    </submittedName>
</protein>
<evidence type="ECO:0000256" key="2">
    <source>
        <dbReference type="ARBA" id="ARBA00005272"/>
    </source>
</evidence>
<dbReference type="InterPro" id="IPR036188">
    <property type="entry name" value="FAD/NAD-bd_sf"/>
</dbReference>
<keyword evidence="8" id="KW-1185">Reference proteome</keyword>
<evidence type="ECO:0000256" key="1">
    <source>
        <dbReference type="ARBA" id="ARBA00001974"/>
    </source>
</evidence>
<feature type="domain" description="FAD/NAD(P)-binding" evidence="6">
    <location>
        <begin position="3"/>
        <end position="284"/>
    </location>
</feature>
<evidence type="ECO:0000313" key="7">
    <source>
        <dbReference type="EMBL" id="QPC47376.1"/>
    </source>
</evidence>
<evidence type="ECO:0000256" key="3">
    <source>
        <dbReference type="ARBA" id="ARBA00022630"/>
    </source>
</evidence>
<organism evidence="7 8">
    <name type="scientific">Mangrovibacillus cuniculi</name>
    <dbReference type="NCBI Taxonomy" id="2593652"/>
    <lineage>
        <taxon>Bacteria</taxon>
        <taxon>Bacillati</taxon>
        <taxon>Bacillota</taxon>
        <taxon>Bacilli</taxon>
        <taxon>Bacillales</taxon>
        <taxon>Bacillaceae</taxon>
        <taxon>Mangrovibacillus</taxon>
    </lineage>
</organism>
<dbReference type="SUPFAM" id="SSF51905">
    <property type="entry name" value="FAD/NAD(P)-binding domain"/>
    <property type="match status" value="2"/>
</dbReference>
<keyword evidence="3" id="KW-0285">Flavoprotein</keyword>
<dbReference type="InterPro" id="IPR023753">
    <property type="entry name" value="FAD/NAD-binding_dom"/>
</dbReference>
<keyword evidence="5" id="KW-0560">Oxidoreductase</keyword>
<proteinExistence type="inferred from homology"/>
<dbReference type="RefSeq" id="WP_239672048.1">
    <property type="nucleotide sequence ID" value="NZ_CP049742.1"/>
</dbReference>
<dbReference type="Gene3D" id="3.50.50.100">
    <property type="match status" value="1"/>
</dbReference>
<dbReference type="GO" id="GO:0019646">
    <property type="term" value="P:aerobic electron transport chain"/>
    <property type="evidence" value="ECO:0007669"/>
    <property type="project" value="TreeGrafter"/>
</dbReference>
<evidence type="ECO:0000256" key="4">
    <source>
        <dbReference type="ARBA" id="ARBA00022827"/>
    </source>
</evidence>
<accession>A0A7S8HGB8</accession>
<dbReference type="KEGG" id="mcui:G8O30_10660"/>
<comment type="cofactor">
    <cofactor evidence="1">
        <name>FAD</name>
        <dbReference type="ChEBI" id="CHEBI:57692"/>
    </cofactor>
</comment>
<dbReference type="PANTHER" id="PTHR42913:SF3">
    <property type="entry name" value="64 KDA MITOCHONDRIAL NADH DEHYDROGENASE (EUROFUNG)"/>
    <property type="match status" value="1"/>
</dbReference>
<dbReference type="Proteomes" id="UP000593626">
    <property type="component" value="Chromosome"/>
</dbReference>
<dbReference type="PRINTS" id="PR00411">
    <property type="entry name" value="PNDRDTASEI"/>
</dbReference>
<sequence length="355" mass="39588">MKNLVLLGGGYGNMRVLLRLLPNQLPDDVTITLIDKVPYHCLKTEYYALAAGTISDQHVRVAFPEHPRLKVIYREVTNINVNDRVIELNNHEPIPYDDLIIGLGCEDKYHNVPGAKEFSHSIQSIGASRKTYELISNLPAEATVSIVGAGLSGVELASELKESRGDLKINLFDRGSIILSTYPRRLSEYVQGWFVSNGVNVYNKSNITKVEEGALYNHDERIPSDVIVWTAGIQPIEVVRNMNVETDAQGRVVITKHHNLPGNEHVYVVGDCASLPYAPSAQLAEGQAEQIVQVLVKRWRNEPLPEELPRIKLKGVLGSLGKKHGFGLVNERAITGRMARLLKSGVLWMYRYHNG</sequence>
<dbReference type="AlphaFoldDB" id="A0A7S8HGB8"/>
<dbReference type="InterPro" id="IPR051169">
    <property type="entry name" value="NADH-Q_oxidoreductase"/>
</dbReference>
<keyword evidence="4" id="KW-0274">FAD</keyword>
<dbReference type="PANTHER" id="PTHR42913">
    <property type="entry name" value="APOPTOSIS-INDUCING FACTOR 1"/>
    <property type="match status" value="1"/>
</dbReference>
<comment type="similarity">
    <text evidence="2">Belongs to the NADH dehydrogenase family.</text>
</comment>